<proteinExistence type="inferred from homology"/>
<evidence type="ECO:0000256" key="3">
    <source>
        <dbReference type="SAM" id="MobiDB-lite"/>
    </source>
</evidence>
<evidence type="ECO:0000313" key="5">
    <source>
        <dbReference type="Proteomes" id="UP000019494"/>
    </source>
</evidence>
<evidence type="ECO:0000313" key="4">
    <source>
        <dbReference type="EMBL" id="EWT07844.1"/>
    </source>
</evidence>
<protein>
    <recommendedName>
        <fullName evidence="6">Division initiation protein</fullName>
    </recommendedName>
</protein>
<evidence type="ECO:0008006" key="6">
    <source>
        <dbReference type="Google" id="ProtNLM"/>
    </source>
</evidence>
<gene>
    <name evidence="4" type="ORF">N864_19555</name>
</gene>
<dbReference type="PANTHER" id="PTHR37313:SF2">
    <property type="entry name" value="UPF0749 PROTEIN YLXX"/>
    <property type="match status" value="1"/>
</dbReference>
<sequence length="263" mass="27812">MEPQPAPLEQVDPGQDAERPPMASVDGRSAWRRLLRMGRPRPTKANLLSALLAVLLGTAIATQVQLTNSRGLEDLSQSDLVRVLDDVSVRSSRLDQQVRELEATRDRLKNGTGDTAEAMQQAENRVDTLGILAGAVPAHGPGIHVTISDPDRQVTGPVVLDLIQELRDAGAEAIDVGGVRVVASTYIGNQNSAIQVDGHSVARPIEVKAIGDSKTLASAMTIPGGVVESVRQKGGTAVVTEVDDVRITSVHEATPMTHATPAE</sequence>
<dbReference type="Gene3D" id="3.30.70.1880">
    <property type="entry name" value="Protein of unknown function DUF881"/>
    <property type="match status" value="1"/>
</dbReference>
<keyword evidence="5" id="KW-1185">Reference proteome</keyword>
<dbReference type="PATRIC" id="fig|584657.3.peg.129"/>
<evidence type="ECO:0000256" key="1">
    <source>
        <dbReference type="ARBA" id="ARBA00009108"/>
    </source>
</evidence>
<dbReference type="AlphaFoldDB" id="W9GVE2"/>
<accession>W9GVE2</accession>
<feature type="coiled-coil region" evidence="2">
    <location>
        <begin position="84"/>
        <end position="111"/>
    </location>
</feature>
<comment type="similarity">
    <text evidence="1">Belongs to the UPF0749 family.</text>
</comment>
<dbReference type="InterPro" id="IPR010273">
    <property type="entry name" value="DUF881"/>
</dbReference>
<dbReference type="EMBL" id="AWQS01000003">
    <property type="protein sequence ID" value="EWT07844.1"/>
    <property type="molecule type" value="Genomic_DNA"/>
</dbReference>
<dbReference type="GO" id="GO:0005886">
    <property type="term" value="C:plasma membrane"/>
    <property type="evidence" value="ECO:0007669"/>
    <property type="project" value="TreeGrafter"/>
</dbReference>
<evidence type="ECO:0000256" key="2">
    <source>
        <dbReference type="SAM" id="Coils"/>
    </source>
</evidence>
<reference evidence="5" key="1">
    <citation type="submission" date="2013-08" db="EMBL/GenBank/DDBJ databases">
        <title>Intrasporangium oryzae NRRL B-24470.</title>
        <authorList>
            <person name="Liu H."/>
            <person name="Wang G."/>
        </authorList>
    </citation>
    <scope>NUCLEOTIDE SEQUENCE [LARGE SCALE GENOMIC DNA]</scope>
    <source>
        <strain evidence="5">Q5-1</strain>
    </source>
</reference>
<organism evidence="4 5">
    <name type="scientific">Intrasporangium chromatireducens Q5-1</name>
    <dbReference type="NCBI Taxonomy" id="584657"/>
    <lineage>
        <taxon>Bacteria</taxon>
        <taxon>Bacillati</taxon>
        <taxon>Actinomycetota</taxon>
        <taxon>Actinomycetes</taxon>
        <taxon>Micrococcales</taxon>
        <taxon>Intrasporangiaceae</taxon>
        <taxon>Intrasporangium</taxon>
    </lineage>
</organism>
<comment type="caution">
    <text evidence="4">The sequence shown here is derived from an EMBL/GenBank/DDBJ whole genome shotgun (WGS) entry which is preliminary data.</text>
</comment>
<feature type="region of interest" description="Disordered" evidence="3">
    <location>
        <begin position="1"/>
        <end position="25"/>
    </location>
</feature>
<dbReference type="Proteomes" id="UP000019494">
    <property type="component" value="Unassembled WGS sequence"/>
</dbReference>
<dbReference type="PANTHER" id="PTHR37313">
    <property type="entry name" value="UPF0749 PROTEIN RV1825"/>
    <property type="match status" value="1"/>
</dbReference>
<keyword evidence="2" id="KW-0175">Coiled coil</keyword>
<dbReference type="Pfam" id="PF05949">
    <property type="entry name" value="DUF881"/>
    <property type="match status" value="1"/>
</dbReference>
<name>W9GVE2_9MICO</name>